<proteinExistence type="predicted"/>
<protein>
    <submittedName>
        <fullName evidence="2">Uncharacterized protein</fullName>
    </submittedName>
</protein>
<feature type="region of interest" description="Disordered" evidence="1">
    <location>
        <begin position="627"/>
        <end position="662"/>
    </location>
</feature>
<sequence length="662" mass="73871">MGDEGNILDVAVNRLEQEIPKNEHEFSAYIRHQGDRQRLQQLSIATTSGDTLVIVKFPAGDFIDCNREKWETKKFLMESEQLLMTGSSVFAEALSPNGQARTRRRLNCNYESYRYVLDLTPQIEGDESASEVAELSLSDGVREWWRSHYIVYVSKQLVYGHDDNCPRHLVKLLLEDGTANELDIPQLENIFDYCPIRHRVAILRLLMAIRQGDLILNSAARTATMAVIAKHFDCVDVVKDHILTWLVVEPNQKFIEINAEDALKYAWILKLVDVARVAFQILVVERAVEILETKKSGIVNKGRQSIFGRPRGSVTDEQETCIQYAAQSLIQRAEDLWGRLLSDDVNAYLGITHWPREEDHGGLVCNYMRGIVNDAATTPNTDMEPAMEEHDRTRALYVLGTDVASTKAIYAELSPTQRILTSYFWNSFSKLATSRIPPGHLMFYRFDAIEFHREFIAAVSKLKDKWMPHKLEVNIERTGPLVVGLSDEEFKFLPLWAGGLDDGTGSVYQTKIPDAEHGFPIGPGPSFCTGETIPDDQTVTSGDNDDAATASKGSDTVTMTKGYSVNVTPSQITGPEHEEAEEVALAAATAGLSLTTAQNPSANPNLQEDTVLPAEWAPAGIEYDFDWMADGSERQNLSDLDNSDDDSDDHADNDNVANPNSP</sequence>
<organism evidence="2 3">
    <name type="scientific">Xylaria hypoxylon</name>
    <dbReference type="NCBI Taxonomy" id="37992"/>
    <lineage>
        <taxon>Eukaryota</taxon>
        <taxon>Fungi</taxon>
        <taxon>Dikarya</taxon>
        <taxon>Ascomycota</taxon>
        <taxon>Pezizomycotina</taxon>
        <taxon>Sordariomycetes</taxon>
        <taxon>Xylariomycetidae</taxon>
        <taxon>Xylariales</taxon>
        <taxon>Xylariaceae</taxon>
        <taxon>Xylaria</taxon>
    </lineage>
</organism>
<gene>
    <name evidence="2" type="ORF">E0Z10_g3822</name>
</gene>
<comment type="caution">
    <text evidence="2">The sequence shown here is derived from an EMBL/GenBank/DDBJ whole genome shotgun (WGS) entry which is preliminary data.</text>
</comment>
<evidence type="ECO:0000313" key="2">
    <source>
        <dbReference type="EMBL" id="TGJ84910.1"/>
    </source>
</evidence>
<dbReference type="OrthoDB" id="5371510at2759"/>
<accession>A0A4Z0Z090</accession>
<evidence type="ECO:0000313" key="3">
    <source>
        <dbReference type="Proteomes" id="UP000297716"/>
    </source>
</evidence>
<dbReference type="AlphaFoldDB" id="A0A4Z0Z090"/>
<dbReference type="STRING" id="37992.A0A4Z0Z090"/>
<feature type="region of interest" description="Disordered" evidence="1">
    <location>
        <begin position="530"/>
        <end position="555"/>
    </location>
</feature>
<evidence type="ECO:0000256" key="1">
    <source>
        <dbReference type="SAM" id="MobiDB-lite"/>
    </source>
</evidence>
<feature type="compositionally biased region" description="Acidic residues" evidence="1">
    <location>
        <begin position="641"/>
        <end position="651"/>
    </location>
</feature>
<reference evidence="2 3" key="1">
    <citation type="submission" date="2019-03" db="EMBL/GenBank/DDBJ databases">
        <title>Draft genome sequence of Xylaria hypoxylon DSM 108379, a ubiquitous saprotrophic-parasitic fungi on hardwood.</title>
        <authorList>
            <person name="Buettner E."/>
            <person name="Leonhardt S."/>
            <person name="Gebauer A.M."/>
            <person name="Liers C."/>
            <person name="Hofrichter M."/>
            <person name="Kellner H."/>
        </authorList>
    </citation>
    <scope>NUCLEOTIDE SEQUENCE [LARGE SCALE GENOMIC DNA]</scope>
    <source>
        <strain evidence="2 3">DSM 108379</strain>
    </source>
</reference>
<name>A0A4Z0Z090_9PEZI</name>
<keyword evidence="3" id="KW-1185">Reference proteome</keyword>
<dbReference type="Proteomes" id="UP000297716">
    <property type="component" value="Unassembled WGS sequence"/>
</dbReference>
<dbReference type="EMBL" id="SKBN01000056">
    <property type="protein sequence ID" value="TGJ84910.1"/>
    <property type="molecule type" value="Genomic_DNA"/>
</dbReference>